<reference evidence="2" key="1">
    <citation type="submission" date="2020-04" db="EMBL/GenBank/DDBJ databases">
        <authorList>
            <person name="Chiriac C."/>
            <person name="Salcher M."/>
            <person name="Ghai R."/>
            <person name="Kavagutti S V."/>
        </authorList>
    </citation>
    <scope>NUCLEOTIDE SEQUENCE</scope>
</reference>
<sequence>MSNDKITITTEISMNELWEAVWGSDGMGMTYWSSKVRKPDGKDIDLWVMPDYDPNPQDFKLWDDYEEKWHTITLEQLAKGYQLALNSGQKHCGGYALDMEDADACFGDLVCQYAIWGELTYG</sequence>
<dbReference type="EMBL" id="LR796338">
    <property type="protein sequence ID" value="CAB4137303.1"/>
    <property type="molecule type" value="Genomic_DNA"/>
</dbReference>
<dbReference type="EMBL" id="LR796481">
    <property type="protein sequence ID" value="CAB4147376.1"/>
    <property type="molecule type" value="Genomic_DNA"/>
</dbReference>
<proteinExistence type="predicted"/>
<name>A0A6J5MQR3_9CAUD</name>
<evidence type="ECO:0000313" key="1">
    <source>
        <dbReference type="EMBL" id="CAB4137303.1"/>
    </source>
</evidence>
<organism evidence="2">
    <name type="scientific">uncultured Caudovirales phage</name>
    <dbReference type="NCBI Taxonomy" id="2100421"/>
    <lineage>
        <taxon>Viruses</taxon>
        <taxon>Duplodnaviria</taxon>
        <taxon>Heunggongvirae</taxon>
        <taxon>Uroviricota</taxon>
        <taxon>Caudoviricetes</taxon>
        <taxon>Peduoviridae</taxon>
        <taxon>Maltschvirus</taxon>
        <taxon>Maltschvirus maltsch</taxon>
    </lineage>
</organism>
<gene>
    <name evidence="1" type="ORF">UFOVP325_29</name>
    <name evidence="2" type="ORF">UFOVP430_24</name>
</gene>
<accession>A0A6J5MQR3</accession>
<evidence type="ECO:0000313" key="2">
    <source>
        <dbReference type="EMBL" id="CAB4147376.1"/>
    </source>
</evidence>
<protein>
    <submittedName>
        <fullName evidence="2">Uncharacterized protein</fullName>
    </submittedName>
</protein>